<dbReference type="RefSeq" id="WP_070977529.1">
    <property type="nucleotide sequence ID" value="NZ_CP043420.1"/>
</dbReference>
<gene>
    <name evidence="1" type="ORF">FY550_08540</name>
</gene>
<dbReference type="CDD" id="cd03811">
    <property type="entry name" value="GT4_GT28_WabH-like"/>
    <property type="match status" value="1"/>
</dbReference>
<name>A0A1S1NWP6_9GAMM</name>
<keyword evidence="1" id="KW-0808">Transferase</keyword>
<dbReference type="SUPFAM" id="SSF53756">
    <property type="entry name" value="UDP-Glycosyltransferase/glycogen phosphorylase"/>
    <property type="match status" value="1"/>
</dbReference>
<dbReference type="InterPro" id="IPR001296">
    <property type="entry name" value="Glyco_trans_1"/>
</dbReference>
<dbReference type="Proteomes" id="UP000322553">
    <property type="component" value="Chromosome"/>
</dbReference>
<reference evidence="1 2" key="1">
    <citation type="submission" date="2019-08" db="EMBL/GenBank/DDBJ databases">
        <title>Complete genome sequence of Kushneria sp. YCWA18, a halophilic phosphate-solubilizing bacterium isolated from Daqiao saltern in China.</title>
        <authorList>
            <person name="Du G.-X."/>
            <person name="Qu L.-Y."/>
        </authorList>
    </citation>
    <scope>NUCLEOTIDE SEQUENCE [LARGE SCALE GENOMIC DNA]</scope>
    <source>
        <strain evidence="1 2">YCWA18</strain>
    </source>
</reference>
<dbReference type="InterPro" id="IPR028098">
    <property type="entry name" value="Glyco_trans_4-like_N"/>
</dbReference>
<dbReference type="GO" id="GO:0016757">
    <property type="term" value="F:glycosyltransferase activity"/>
    <property type="evidence" value="ECO:0007669"/>
    <property type="project" value="InterPro"/>
</dbReference>
<accession>A0A1S1NWP6</accession>
<dbReference type="Pfam" id="PF13439">
    <property type="entry name" value="Glyco_transf_4"/>
    <property type="match status" value="1"/>
</dbReference>
<proteinExistence type="predicted"/>
<dbReference type="PANTHER" id="PTHR12526">
    <property type="entry name" value="GLYCOSYLTRANSFERASE"/>
    <property type="match status" value="1"/>
</dbReference>
<dbReference type="Gene3D" id="3.40.50.2000">
    <property type="entry name" value="Glycogen Phosphorylase B"/>
    <property type="match status" value="2"/>
</dbReference>
<evidence type="ECO:0000313" key="1">
    <source>
        <dbReference type="EMBL" id="QEL11178.1"/>
    </source>
</evidence>
<protein>
    <submittedName>
        <fullName evidence="1">Glycosyltransferase</fullName>
    </submittedName>
</protein>
<keyword evidence="2" id="KW-1185">Reference proteome</keyword>
<dbReference type="STRING" id="657387.BH688_04790"/>
<dbReference type="KEGG" id="kuy:FY550_08540"/>
<dbReference type="Pfam" id="PF00534">
    <property type="entry name" value="Glycos_transf_1"/>
    <property type="match status" value="1"/>
</dbReference>
<dbReference type="EMBL" id="CP043420">
    <property type="protein sequence ID" value="QEL11178.1"/>
    <property type="molecule type" value="Genomic_DNA"/>
</dbReference>
<sequence length="387" mass="43928">MTQRIVLVVRTLRVGGIERVTVNLANTLNRLGHEVHVLVLKGGRELVPDPGVVVHEQDFDKAFRRTGVGLFYDLITRLVFKPLIKESGFIWRGWYGGHYLKRFIARLEHQYGQVDRIIIRGQGAYETVWSWRDPRLWQVSVAWPGSTNGGLRRRWLLRHLFEDKQIICNSSGVMNRLQMLLTHHGIHPKRWARIMNPCDIEAIREMADAPVELPERPFIVHVARLSKVKRQALLIRAYHAANIAEDLVIVGDGPLLESLKALITELGLEQRVHLVGHQLNPYPWMKHARLFVLSSSSEGLGMVLVESLICGTPCTAINAPGGIADVLVEDQARLLTDDTTEALAEGIREGLRHPPEIRSEWIERFRDTRIATAFLELPTHDESTTPS</sequence>
<dbReference type="OrthoDB" id="9792269at2"/>
<dbReference type="AlphaFoldDB" id="A0A1S1NWP6"/>
<organism evidence="1 2">
    <name type="scientific">Kushneria phosphatilytica</name>
    <dbReference type="NCBI Taxonomy" id="657387"/>
    <lineage>
        <taxon>Bacteria</taxon>
        <taxon>Pseudomonadati</taxon>
        <taxon>Pseudomonadota</taxon>
        <taxon>Gammaproteobacteria</taxon>
        <taxon>Oceanospirillales</taxon>
        <taxon>Halomonadaceae</taxon>
        <taxon>Kushneria</taxon>
    </lineage>
</organism>
<evidence type="ECO:0000313" key="2">
    <source>
        <dbReference type="Proteomes" id="UP000322553"/>
    </source>
</evidence>
<dbReference type="GO" id="GO:1901135">
    <property type="term" value="P:carbohydrate derivative metabolic process"/>
    <property type="evidence" value="ECO:0007669"/>
    <property type="project" value="UniProtKB-ARBA"/>
</dbReference>